<feature type="compositionally biased region" description="Polar residues" evidence="1">
    <location>
        <begin position="279"/>
        <end position="290"/>
    </location>
</feature>
<evidence type="ECO:0000313" key="2">
    <source>
        <dbReference type="EMBL" id="RPB09875.1"/>
    </source>
</evidence>
<evidence type="ECO:0000313" key="3">
    <source>
        <dbReference type="Proteomes" id="UP000277580"/>
    </source>
</evidence>
<feature type="region of interest" description="Disordered" evidence="1">
    <location>
        <begin position="29"/>
        <end position="115"/>
    </location>
</feature>
<feature type="compositionally biased region" description="Low complexity" evidence="1">
    <location>
        <begin position="50"/>
        <end position="64"/>
    </location>
</feature>
<feature type="region of interest" description="Disordered" evidence="1">
    <location>
        <begin position="151"/>
        <end position="183"/>
    </location>
</feature>
<protein>
    <submittedName>
        <fullName evidence="2">Uncharacterized protein</fullName>
    </submittedName>
</protein>
<dbReference type="EMBL" id="ML119147">
    <property type="protein sequence ID" value="RPB09875.1"/>
    <property type="molecule type" value="Genomic_DNA"/>
</dbReference>
<organism evidence="2 3">
    <name type="scientific">Morchella conica CCBAS932</name>
    <dbReference type="NCBI Taxonomy" id="1392247"/>
    <lineage>
        <taxon>Eukaryota</taxon>
        <taxon>Fungi</taxon>
        <taxon>Dikarya</taxon>
        <taxon>Ascomycota</taxon>
        <taxon>Pezizomycotina</taxon>
        <taxon>Pezizomycetes</taxon>
        <taxon>Pezizales</taxon>
        <taxon>Morchellaceae</taxon>
        <taxon>Morchella</taxon>
    </lineage>
</organism>
<feature type="region of interest" description="Disordered" evidence="1">
    <location>
        <begin position="409"/>
        <end position="461"/>
    </location>
</feature>
<dbReference type="OrthoDB" id="5395191at2759"/>
<evidence type="ECO:0000256" key="1">
    <source>
        <dbReference type="SAM" id="MobiDB-lite"/>
    </source>
</evidence>
<feature type="compositionally biased region" description="Low complexity" evidence="1">
    <location>
        <begin position="445"/>
        <end position="458"/>
    </location>
</feature>
<reference evidence="2 3" key="1">
    <citation type="journal article" date="2018" name="Nat. Ecol. Evol.">
        <title>Pezizomycetes genomes reveal the molecular basis of ectomycorrhizal truffle lifestyle.</title>
        <authorList>
            <person name="Murat C."/>
            <person name="Payen T."/>
            <person name="Noel B."/>
            <person name="Kuo A."/>
            <person name="Morin E."/>
            <person name="Chen J."/>
            <person name="Kohler A."/>
            <person name="Krizsan K."/>
            <person name="Balestrini R."/>
            <person name="Da Silva C."/>
            <person name="Montanini B."/>
            <person name="Hainaut M."/>
            <person name="Levati E."/>
            <person name="Barry K.W."/>
            <person name="Belfiori B."/>
            <person name="Cichocki N."/>
            <person name="Clum A."/>
            <person name="Dockter R.B."/>
            <person name="Fauchery L."/>
            <person name="Guy J."/>
            <person name="Iotti M."/>
            <person name="Le Tacon F."/>
            <person name="Lindquist E.A."/>
            <person name="Lipzen A."/>
            <person name="Malagnac F."/>
            <person name="Mello A."/>
            <person name="Molinier V."/>
            <person name="Miyauchi S."/>
            <person name="Poulain J."/>
            <person name="Riccioni C."/>
            <person name="Rubini A."/>
            <person name="Sitrit Y."/>
            <person name="Splivallo R."/>
            <person name="Traeger S."/>
            <person name="Wang M."/>
            <person name="Zifcakova L."/>
            <person name="Wipf D."/>
            <person name="Zambonelli A."/>
            <person name="Paolocci F."/>
            <person name="Nowrousian M."/>
            <person name="Ottonello S."/>
            <person name="Baldrian P."/>
            <person name="Spatafora J.W."/>
            <person name="Henrissat B."/>
            <person name="Nagy L.G."/>
            <person name="Aury J.M."/>
            <person name="Wincker P."/>
            <person name="Grigoriev I.V."/>
            <person name="Bonfante P."/>
            <person name="Martin F.M."/>
        </authorList>
    </citation>
    <scope>NUCLEOTIDE SEQUENCE [LARGE SCALE GENOMIC DNA]</scope>
    <source>
        <strain evidence="2 3">CCBAS932</strain>
    </source>
</reference>
<dbReference type="AlphaFoldDB" id="A0A3N4KVS0"/>
<dbReference type="Proteomes" id="UP000277580">
    <property type="component" value="Unassembled WGS sequence"/>
</dbReference>
<keyword evidence="3" id="KW-1185">Reference proteome</keyword>
<accession>A0A3N4KVS0</accession>
<sequence length="752" mass="81980">MVATRPSPRRTLRRVKHLQITNNLRGGRSLEFGRQYHSSPSDVRRNVVPSSRTPRQSPQSPRGSLRSRRSVRSISSFDSLLSQDITPPTPGRLVSRSTPTIGGASTTPSDGAARRQSTGILEPLFTPAQRSSVQKMVSYLEDGTQVTTFVMTSPTSHGSADSDGFRSPFQRDPSPPLTPSDADSIWRENRRHSIEIRNQISRLLSFDSTLSEGDETTHRQIFSVRSRSNSLESRAETSSILSIIYASSNNGNNEEGSVSSHQYVEDTAGTSPVEKSRRTASTPPSNSTEKPSIEIRSRRNSSVSVIAMLAPSSKKNLASAGKTMTARFFISGSKACKKLVSRIGICDIFARRATGPYTSAGSTASSEASTLCTSLNNLTARSDGRNYLLNSGSHLESIWSVERDETVGAWSPREGSPAGESEKNADGDIGGYGGLSTSGEYSRGTSTTHETTMSSMSSGLKNSGCDRYLRLCHTSSSEEYQRPPTAAYYEDPSDPTSYYRPEHTKSDIDNDVPTPPSGRCVRPACYTTIEPNTSLSRAWTVLRPNWKREFNTASNEREVDDQMKGRCQDISYLSNDSSISIGSTATVIKKVPLENHDKQLGSQAADQMATSRSQLESLCFADATDEDEAINKSDRSSIRAIPSTPTTLEQTHDLLHVLAQATSQLPTVPDTMHQIIADTRSSNVSNETVFQPGQPGAVALSDAAKAVPTQDSLDTEGSKSQSWLKQISLRVKASVMDLRKRDLGNNTHRRSR</sequence>
<gene>
    <name evidence="2" type="ORF">P167DRAFT_576740</name>
</gene>
<dbReference type="InParanoid" id="A0A3N4KVS0"/>
<feature type="region of interest" description="Disordered" evidence="1">
    <location>
        <begin position="476"/>
        <end position="516"/>
    </location>
</feature>
<feature type="compositionally biased region" description="Polar residues" evidence="1">
    <location>
        <begin position="95"/>
        <end position="115"/>
    </location>
</feature>
<name>A0A3N4KVS0_9PEZI</name>
<proteinExistence type="predicted"/>
<feature type="compositionally biased region" description="Low complexity" evidence="1">
    <location>
        <begin position="251"/>
        <end position="260"/>
    </location>
</feature>
<feature type="region of interest" description="Disordered" evidence="1">
    <location>
        <begin position="251"/>
        <end position="298"/>
    </location>
</feature>
<feature type="compositionally biased region" description="Low complexity" evidence="1">
    <location>
        <begin position="72"/>
        <end position="83"/>
    </location>
</feature>